<sequence length="266" mass="28222">MNQSTTLDETSVGRLAALLHDAETNAREVTKITDALPDLTQEDAYAIQHEILRIRLANGERLSGRKMGLTSFAKMKQMGVERPIYGFLTDRSCLVDGAELPMRDLIHPKVEAEISVITSHELRGPGCTATEALAAIDMVYASIEVIDSRYRDFRFDLVSVIADNTSAARYVIGAKGAPAALLDLRNLGVVLERNGEVLATGAGAAVLGHPAASLAALVNMLAAENQSLPAGTLVMTGGVTEAFRVDAGDTVHVTVQGVGTAELKLV</sequence>
<keyword evidence="1" id="KW-0456">Lyase</keyword>
<dbReference type="Proteomes" id="UP000199120">
    <property type="component" value="Unassembled WGS sequence"/>
</dbReference>
<gene>
    <name evidence="3" type="ORF">SAMN05192542_1284</name>
</gene>
<proteinExistence type="predicted"/>
<dbReference type="InterPro" id="IPR017630">
    <property type="entry name" value="4-oxalocrotonate_decarboxylase"/>
</dbReference>
<dbReference type="PANTHER" id="PTHR30143">
    <property type="entry name" value="ACID HYDRATASE"/>
    <property type="match status" value="1"/>
</dbReference>
<dbReference type="Pfam" id="PF01557">
    <property type="entry name" value="FAA_hydrolase"/>
    <property type="match status" value="1"/>
</dbReference>
<dbReference type="NCBIfam" id="TIGR03218">
    <property type="entry name" value="catechol_dmpH"/>
    <property type="match status" value="1"/>
</dbReference>
<dbReference type="EMBL" id="FOAJ01000028">
    <property type="protein sequence ID" value="SEM13212.1"/>
    <property type="molecule type" value="Genomic_DNA"/>
</dbReference>
<dbReference type="InterPro" id="IPR036663">
    <property type="entry name" value="Fumarylacetoacetase_C_sf"/>
</dbReference>
<dbReference type="GO" id="GO:0005737">
    <property type="term" value="C:cytoplasm"/>
    <property type="evidence" value="ECO:0007669"/>
    <property type="project" value="TreeGrafter"/>
</dbReference>
<dbReference type="AlphaFoldDB" id="A0A1H7VV42"/>
<protein>
    <submittedName>
        <fullName evidence="3">4-oxalocrotonate decarboxylase</fullName>
    </submittedName>
</protein>
<dbReference type="OrthoDB" id="9792137at2"/>
<feature type="domain" description="Fumarylacetoacetase-like C-terminal" evidence="2">
    <location>
        <begin position="82"/>
        <end position="264"/>
    </location>
</feature>
<reference evidence="4" key="1">
    <citation type="submission" date="2016-10" db="EMBL/GenBank/DDBJ databases">
        <authorList>
            <person name="Varghese N."/>
            <person name="Submissions S."/>
        </authorList>
    </citation>
    <scope>NUCLEOTIDE SEQUENCE [LARGE SCALE GENOMIC DNA]</scope>
    <source>
        <strain evidence="4">LMG 26416</strain>
    </source>
</reference>
<dbReference type="PANTHER" id="PTHR30143:SF0">
    <property type="entry name" value="2-KETO-4-PENTENOATE HYDRATASE"/>
    <property type="match status" value="1"/>
</dbReference>
<evidence type="ECO:0000313" key="4">
    <source>
        <dbReference type="Proteomes" id="UP000199120"/>
    </source>
</evidence>
<dbReference type="InterPro" id="IPR011234">
    <property type="entry name" value="Fumarylacetoacetase-like_C"/>
</dbReference>
<dbReference type="SUPFAM" id="SSF56529">
    <property type="entry name" value="FAH"/>
    <property type="match status" value="1"/>
</dbReference>
<accession>A0A1H7VV42</accession>
<keyword evidence="4" id="KW-1185">Reference proteome</keyword>
<name>A0A1H7VV42_9BURK</name>
<organism evidence="3 4">
    <name type="scientific">Paraburkholderia caballeronis</name>
    <dbReference type="NCBI Taxonomy" id="416943"/>
    <lineage>
        <taxon>Bacteria</taxon>
        <taxon>Pseudomonadati</taxon>
        <taxon>Pseudomonadota</taxon>
        <taxon>Betaproteobacteria</taxon>
        <taxon>Burkholderiales</taxon>
        <taxon>Burkholderiaceae</taxon>
        <taxon>Paraburkholderia</taxon>
    </lineage>
</organism>
<dbReference type="STRING" id="416943.SAMN05445871_4974"/>
<evidence type="ECO:0000313" key="3">
    <source>
        <dbReference type="EMBL" id="SEM13212.1"/>
    </source>
</evidence>
<evidence type="ECO:0000256" key="1">
    <source>
        <dbReference type="ARBA" id="ARBA00023239"/>
    </source>
</evidence>
<evidence type="ECO:0000259" key="2">
    <source>
        <dbReference type="Pfam" id="PF01557"/>
    </source>
</evidence>
<dbReference type="InterPro" id="IPR050772">
    <property type="entry name" value="Hydratase-Decarb/MhpD_sf"/>
</dbReference>
<dbReference type="Gene3D" id="3.90.850.10">
    <property type="entry name" value="Fumarylacetoacetase-like, C-terminal domain"/>
    <property type="match status" value="1"/>
</dbReference>
<dbReference type="GO" id="GO:0008684">
    <property type="term" value="F:2-oxopent-4-enoate hydratase activity"/>
    <property type="evidence" value="ECO:0007669"/>
    <property type="project" value="TreeGrafter"/>
</dbReference>
<dbReference type="RefSeq" id="WP_090550118.1">
    <property type="nucleotide sequence ID" value="NZ_FNSR01000002.1"/>
</dbReference>